<accession>A0A377LZG6</accession>
<sequence>MAFQGRQLLADFIVGFQIGELLIERFLLTDAVAFRFRFHLIDTTFEGLKTRHCFIKLTAVQLTAYIAGRVCRLVTQRKCLLTRTGFAQLVLKLANLFLHTGERVVHQRNFMFQRGNHIRQFLFFNQCGTGQIFFIFTQRQFGFFLPFIKLGGSLLNTAG</sequence>
<organism evidence="1 2">
    <name type="scientific">Enterobacter cloacae</name>
    <dbReference type="NCBI Taxonomy" id="550"/>
    <lineage>
        <taxon>Bacteria</taxon>
        <taxon>Pseudomonadati</taxon>
        <taxon>Pseudomonadota</taxon>
        <taxon>Gammaproteobacteria</taxon>
        <taxon>Enterobacterales</taxon>
        <taxon>Enterobacteriaceae</taxon>
        <taxon>Enterobacter</taxon>
        <taxon>Enterobacter cloacae complex</taxon>
    </lineage>
</organism>
<dbReference type="EMBL" id="UGJB01000004">
    <property type="protein sequence ID" value="STQ11554.1"/>
    <property type="molecule type" value="Genomic_DNA"/>
</dbReference>
<gene>
    <name evidence="1" type="ORF">NCTC10005_04333</name>
</gene>
<name>A0A377LZG6_ENTCL</name>
<dbReference type="AlphaFoldDB" id="A0A377LZG6"/>
<reference evidence="1 2" key="1">
    <citation type="submission" date="2018-06" db="EMBL/GenBank/DDBJ databases">
        <authorList>
            <consortium name="Pathogen Informatics"/>
            <person name="Doyle S."/>
        </authorList>
    </citation>
    <scope>NUCLEOTIDE SEQUENCE [LARGE SCALE GENOMIC DNA]</scope>
    <source>
        <strain evidence="1 2">NCTC10005</strain>
    </source>
</reference>
<protein>
    <submittedName>
        <fullName evidence="1">Uncharacterized protein</fullName>
    </submittedName>
</protein>
<dbReference type="Proteomes" id="UP000255106">
    <property type="component" value="Unassembled WGS sequence"/>
</dbReference>
<evidence type="ECO:0000313" key="1">
    <source>
        <dbReference type="EMBL" id="STQ11554.1"/>
    </source>
</evidence>
<evidence type="ECO:0000313" key="2">
    <source>
        <dbReference type="Proteomes" id="UP000255106"/>
    </source>
</evidence>
<proteinExistence type="predicted"/>